<reference evidence="2 3" key="1">
    <citation type="submission" date="2017-09" db="EMBL/GenBank/DDBJ databases">
        <authorList>
            <consortium name="International Durum Wheat Genome Sequencing Consortium (IDWGSC)"/>
            <person name="Milanesi L."/>
        </authorList>
    </citation>
    <scope>NUCLEOTIDE SEQUENCE [LARGE SCALE GENOMIC DNA]</scope>
    <source>
        <strain evidence="3">cv. Svevo</strain>
    </source>
</reference>
<sequence length="205" mass="23164">MGNCQAADAAAVVIQHPGDGKVERLHWPTTAADVMRRNPGHYVALVVLHHDSGGVDHAVAGERGGARITKIKLLKPKDTLLLAQVYRLITSQEVTEAVQTRKQERMRSCDEAIQQERPRLHRRRQPPRPRGDDAATTANGEQRQPADHQERKRLEKDRRHRSIAATRGRGRHWRPALQSITESSWSGHTDCEDTCKETLHVNELE</sequence>
<protein>
    <submittedName>
        <fullName evidence="2">Uncharacterized protein</fullName>
    </submittedName>
</protein>
<feature type="compositionally biased region" description="Basic residues" evidence="1">
    <location>
        <begin position="158"/>
        <end position="174"/>
    </location>
</feature>
<proteinExistence type="predicted"/>
<feature type="compositionally biased region" description="Basic and acidic residues" evidence="1">
    <location>
        <begin position="99"/>
        <end position="118"/>
    </location>
</feature>
<feature type="compositionally biased region" description="Polar residues" evidence="1">
    <location>
        <begin position="178"/>
        <end position="187"/>
    </location>
</feature>
<dbReference type="AlphaFoldDB" id="A0A9R1PE07"/>
<dbReference type="EMBL" id="LT934114">
    <property type="protein sequence ID" value="VAH41649.1"/>
    <property type="molecule type" value="Genomic_DNA"/>
</dbReference>
<dbReference type="Proteomes" id="UP000324705">
    <property type="component" value="Chromosome 2B"/>
</dbReference>
<evidence type="ECO:0000313" key="2">
    <source>
        <dbReference type="EMBL" id="VAH41649.1"/>
    </source>
</evidence>
<organism evidence="2 3">
    <name type="scientific">Triticum turgidum subsp. durum</name>
    <name type="common">Durum wheat</name>
    <name type="synonym">Triticum durum</name>
    <dbReference type="NCBI Taxonomy" id="4567"/>
    <lineage>
        <taxon>Eukaryota</taxon>
        <taxon>Viridiplantae</taxon>
        <taxon>Streptophyta</taxon>
        <taxon>Embryophyta</taxon>
        <taxon>Tracheophyta</taxon>
        <taxon>Spermatophyta</taxon>
        <taxon>Magnoliopsida</taxon>
        <taxon>Liliopsida</taxon>
        <taxon>Poales</taxon>
        <taxon>Poaceae</taxon>
        <taxon>BOP clade</taxon>
        <taxon>Pooideae</taxon>
        <taxon>Triticodae</taxon>
        <taxon>Triticeae</taxon>
        <taxon>Triticinae</taxon>
        <taxon>Triticum</taxon>
    </lineage>
</organism>
<feature type="region of interest" description="Disordered" evidence="1">
    <location>
        <begin position="99"/>
        <end position="191"/>
    </location>
</feature>
<keyword evidence="3" id="KW-1185">Reference proteome</keyword>
<dbReference type="PANTHER" id="PTHR33413">
    <property type="entry name" value="EXPRESSED PROTEIN"/>
    <property type="match status" value="1"/>
</dbReference>
<accession>A0A9R1PE07</accession>
<name>A0A9R1PE07_TRITD</name>
<dbReference type="Gramene" id="TRITD2Bv1G026510.1">
    <property type="protein sequence ID" value="TRITD2Bv1G026510.1"/>
    <property type="gene ID" value="TRITD2Bv1G026510"/>
</dbReference>
<feature type="compositionally biased region" description="Basic and acidic residues" evidence="1">
    <location>
        <begin position="144"/>
        <end position="157"/>
    </location>
</feature>
<dbReference type="Pfam" id="PF14009">
    <property type="entry name" value="PADRE"/>
    <property type="match status" value="1"/>
</dbReference>
<dbReference type="InterPro" id="IPR025322">
    <property type="entry name" value="PADRE_dom"/>
</dbReference>
<dbReference type="OMA" id="RVERSYW"/>
<gene>
    <name evidence="2" type="ORF">TRITD_2Bv1G026510</name>
</gene>
<evidence type="ECO:0000313" key="3">
    <source>
        <dbReference type="Proteomes" id="UP000324705"/>
    </source>
</evidence>
<dbReference type="PANTHER" id="PTHR33413:SF22">
    <property type="entry name" value="OS08G0420700 PROTEIN"/>
    <property type="match status" value="1"/>
</dbReference>
<evidence type="ECO:0000256" key="1">
    <source>
        <dbReference type="SAM" id="MobiDB-lite"/>
    </source>
</evidence>